<dbReference type="Proteomes" id="UP000030392">
    <property type="component" value="Unassembled WGS sequence"/>
</dbReference>
<proteinExistence type="inferred from homology"/>
<dbReference type="GO" id="GO:0106339">
    <property type="term" value="F:tRNA (cytidine(32)-2'-O)-methyltransferase activity"/>
    <property type="evidence" value="ECO:0007669"/>
    <property type="project" value="RHEA"/>
</dbReference>
<dbReference type="GO" id="GO:0002128">
    <property type="term" value="P:tRNA nucleoside ribose methylation"/>
    <property type="evidence" value="ECO:0007669"/>
    <property type="project" value="TreeGrafter"/>
</dbReference>
<reference evidence="8" key="1">
    <citation type="journal article" date="2014" name="Sci. Data">
        <title>Genomes of diverse isolates of the marine cyanobacterium Prochlorococcus.</title>
        <authorList>
            <person name="Biller S."/>
            <person name="Berube P."/>
            <person name="Thompson J."/>
            <person name="Kelly L."/>
            <person name="Roggensack S."/>
            <person name="Awad L."/>
            <person name="Roache-Johnson K."/>
            <person name="Ding H."/>
            <person name="Giovannoni S.J."/>
            <person name="Moore L.R."/>
            <person name="Chisholm S.W."/>
        </authorList>
    </citation>
    <scope>NUCLEOTIDE SEQUENCE [LARGE SCALE GENOMIC DNA]</scope>
    <source>
        <strain evidence="8">PAC1</strain>
    </source>
</reference>
<dbReference type="GO" id="GO:0160206">
    <property type="term" value="F:tRNA (cytidine(32)/uridine(32)-2'-O)-methyltransferase activity"/>
    <property type="evidence" value="ECO:0007669"/>
    <property type="project" value="UniProtKB-EC"/>
</dbReference>
<dbReference type="EC" id="2.1.1.200" evidence="5"/>
<comment type="catalytic activity">
    <reaction evidence="5">
        <text>cytidine(32) in tRNA + S-adenosyl-L-methionine = 2'-O-methylcytidine(32) in tRNA + S-adenosyl-L-homocysteine + H(+)</text>
        <dbReference type="Rhea" id="RHEA:42932"/>
        <dbReference type="Rhea" id="RHEA-COMP:10288"/>
        <dbReference type="Rhea" id="RHEA-COMP:10289"/>
        <dbReference type="ChEBI" id="CHEBI:15378"/>
        <dbReference type="ChEBI" id="CHEBI:57856"/>
        <dbReference type="ChEBI" id="CHEBI:59789"/>
        <dbReference type="ChEBI" id="CHEBI:74495"/>
        <dbReference type="ChEBI" id="CHEBI:82748"/>
        <dbReference type="EC" id="2.1.1.200"/>
    </reaction>
</comment>
<dbReference type="Pfam" id="PF00588">
    <property type="entry name" value="SpoU_methylase"/>
    <property type="match status" value="1"/>
</dbReference>
<evidence type="ECO:0000256" key="2">
    <source>
        <dbReference type="ARBA" id="ARBA00022603"/>
    </source>
</evidence>
<keyword evidence="4 5" id="KW-0949">S-adenosyl-L-methionine</keyword>
<evidence type="ECO:0000256" key="4">
    <source>
        <dbReference type="ARBA" id="ARBA00022691"/>
    </source>
</evidence>
<protein>
    <recommendedName>
        <fullName evidence="5">tRNA (cytidine/uridine-2'-O-)-methyltransferase TrmJ</fullName>
        <ecNumber evidence="5">2.1.1.200</ecNumber>
    </recommendedName>
    <alternativeName>
        <fullName evidence="5">tRNA (cytidine(32)/uridine(32)-2'-O)-methyltransferase</fullName>
    </alternativeName>
    <alternativeName>
        <fullName evidence="5">tRNA Cm32/Um32 methyltransferase</fullName>
    </alternativeName>
</protein>
<keyword evidence="2 5" id="KW-0489">Methyltransferase</keyword>
<dbReference type="Gene3D" id="1.10.8.590">
    <property type="match status" value="1"/>
</dbReference>
<keyword evidence="5" id="KW-0819">tRNA processing</keyword>
<dbReference type="InterPro" id="IPR029028">
    <property type="entry name" value="Alpha/beta_knot_MTases"/>
</dbReference>
<dbReference type="Gene3D" id="3.40.1280.10">
    <property type="match status" value="1"/>
</dbReference>
<evidence type="ECO:0000313" key="8">
    <source>
        <dbReference type="Proteomes" id="UP000030392"/>
    </source>
</evidence>
<organism evidence="7 8">
    <name type="scientific">Prochlorococcus marinus str. PAC1</name>
    <dbReference type="NCBI Taxonomy" id="59924"/>
    <lineage>
        <taxon>Bacteria</taxon>
        <taxon>Bacillati</taxon>
        <taxon>Cyanobacteriota</taxon>
        <taxon>Cyanophyceae</taxon>
        <taxon>Synechococcales</taxon>
        <taxon>Prochlorococcaceae</taxon>
        <taxon>Prochlorococcus</taxon>
    </lineage>
</organism>
<accession>A0A0A2C1A6</accession>
<comment type="similarity">
    <text evidence="1">Belongs to the class IV-like SAM-binding methyltransferase superfamily. RNA methyltransferase TrmH family.</text>
</comment>
<dbReference type="PANTHER" id="PTHR42786">
    <property type="entry name" value="TRNA/RRNA METHYLTRANSFERASE"/>
    <property type="match status" value="1"/>
</dbReference>
<name>A0A0A2C1A6_PROMR</name>
<dbReference type="PIRSF" id="PIRSF004808">
    <property type="entry name" value="LasT"/>
    <property type="match status" value="1"/>
</dbReference>
<evidence type="ECO:0000256" key="1">
    <source>
        <dbReference type="ARBA" id="ARBA00007228"/>
    </source>
</evidence>
<comment type="catalytic activity">
    <reaction evidence="5">
        <text>uridine(32) in tRNA + S-adenosyl-L-methionine = 2'-O-methyluridine(32) in tRNA + S-adenosyl-L-homocysteine + H(+)</text>
        <dbReference type="Rhea" id="RHEA:42936"/>
        <dbReference type="Rhea" id="RHEA-COMP:10107"/>
        <dbReference type="Rhea" id="RHEA-COMP:10290"/>
        <dbReference type="ChEBI" id="CHEBI:15378"/>
        <dbReference type="ChEBI" id="CHEBI:57856"/>
        <dbReference type="ChEBI" id="CHEBI:59789"/>
        <dbReference type="ChEBI" id="CHEBI:65315"/>
        <dbReference type="ChEBI" id="CHEBI:74478"/>
        <dbReference type="EC" id="2.1.1.200"/>
    </reaction>
</comment>
<comment type="function">
    <text evidence="5">Catalyzes the formation of 2'O-methylated cytidine (Cm32) or 2'O-methylated uridine (Um32) at position 32 in tRNA.</text>
</comment>
<dbReference type="SUPFAM" id="SSF75217">
    <property type="entry name" value="alpha/beta knot"/>
    <property type="match status" value="1"/>
</dbReference>
<dbReference type="InterPro" id="IPR029026">
    <property type="entry name" value="tRNA_m1G_MTases_N"/>
</dbReference>
<keyword evidence="5" id="KW-0963">Cytoplasm</keyword>
<comment type="caution">
    <text evidence="7">The sequence shown here is derived from an EMBL/GenBank/DDBJ whole genome shotgun (WGS) entry which is preliminary data.</text>
</comment>
<dbReference type="GO" id="GO:0005829">
    <property type="term" value="C:cytosol"/>
    <property type="evidence" value="ECO:0007669"/>
    <property type="project" value="TreeGrafter"/>
</dbReference>
<dbReference type="CDD" id="cd18093">
    <property type="entry name" value="SpoU-like_TrmJ"/>
    <property type="match status" value="1"/>
</dbReference>
<gene>
    <name evidence="5" type="primary">trmJ</name>
    <name evidence="7" type="ORF">EV03_1537</name>
</gene>
<sequence length="245" mass="27449">MAINKTLKVILVEPAGPINVGSVARLCENFSVHELRLVSPKCDYLDQEAKKMAVRGLKILEKAKVYEDLNSALSDCSRIIATCGRKEHGEIPLNSIKDALSWVLKSEREETIALVFGREDRGLSNEELLKANKVISLNTSEDYPSLNLSHAVAIILHQFNQLNDLDLLKHHTKTSSPANLIKLEDCINDAGSLLLDIGFLMKHTYKAKMTKIKQLLLRGEIKDDEVALIRGIISQARWKIKNKND</sequence>
<feature type="domain" description="tRNA/rRNA methyltransferase SpoU type" evidence="6">
    <location>
        <begin position="7"/>
        <end position="157"/>
    </location>
</feature>
<comment type="subcellular location">
    <subcellularLocation>
        <location evidence="5">Cytoplasm</location>
    </subcellularLocation>
</comment>
<dbReference type="AlphaFoldDB" id="A0A0A2C1A6"/>
<evidence type="ECO:0000256" key="3">
    <source>
        <dbReference type="ARBA" id="ARBA00022679"/>
    </source>
</evidence>
<evidence type="ECO:0000256" key="5">
    <source>
        <dbReference type="RuleBase" id="RU362024"/>
    </source>
</evidence>
<keyword evidence="3 7" id="KW-0808">Transferase</keyword>
<dbReference type="PANTHER" id="PTHR42786:SF2">
    <property type="entry name" value="TRNA (CYTIDINE_URIDINE-2'-O-)-METHYLTRANSFERASE TRMJ"/>
    <property type="match status" value="1"/>
</dbReference>
<dbReference type="NCBIfam" id="TIGR00050">
    <property type="entry name" value="rRNA_methyl_1"/>
    <property type="match status" value="1"/>
</dbReference>
<dbReference type="GO" id="GO:0003723">
    <property type="term" value="F:RNA binding"/>
    <property type="evidence" value="ECO:0007669"/>
    <property type="project" value="InterPro"/>
</dbReference>
<dbReference type="EMBL" id="JNAX01000014">
    <property type="protein sequence ID" value="KGG20073.1"/>
    <property type="molecule type" value="Genomic_DNA"/>
</dbReference>
<evidence type="ECO:0000259" key="6">
    <source>
        <dbReference type="Pfam" id="PF00588"/>
    </source>
</evidence>
<dbReference type="RefSeq" id="WP_052038673.1">
    <property type="nucleotide sequence ID" value="NZ_CP138967.1"/>
</dbReference>
<dbReference type="InterPro" id="IPR001537">
    <property type="entry name" value="SpoU_MeTrfase"/>
</dbReference>
<comment type="subunit">
    <text evidence="5">Homodimer.</text>
</comment>
<evidence type="ECO:0000313" key="7">
    <source>
        <dbReference type="EMBL" id="KGG20073.1"/>
    </source>
</evidence>
<dbReference type="InterPro" id="IPR004384">
    <property type="entry name" value="RNA_MeTrfase_TrmJ/LasT"/>
</dbReference>